<reference evidence="5 6" key="1">
    <citation type="submission" date="2021-11" db="EMBL/GenBank/DDBJ databases">
        <authorList>
            <person name="Liang Q."/>
            <person name="Mou H."/>
            <person name="Liu Z."/>
        </authorList>
    </citation>
    <scope>NUCLEOTIDE SEQUENCE [LARGE SCALE GENOMIC DNA]</scope>
    <source>
        <strain evidence="5 6">CHU3</strain>
    </source>
</reference>
<organism evidence="5 6">
    <name type="scientific">Roseateles oligotrophus</name>
    <dbReference type="NCBI Taxonomy" id="1769250"/>
    <lineage>
        <taxon>Bacteria</taxon>
        <taxon>Pseudomonadati</taxon>
        <taxon>Pseudomonadota</taxon>
        <taxon>Betaproteobacteria</taxon>
        <taxon>Burkholderiales</taxon>
        <taxon>Sphaerotilaceae</taxon>
        <taxon>Roseateles</taxon>
    </lineage>
</organism>
<dbReference type="InterPro" id="IPR002641">
    <property type="entry name" value="PNPLA_dom"/>
</dbReference>
<dbReference type="SUPFAM" id="SSF52151">
    <property type="entry name" value="FabD/lysophospholipase-like"/>
    <property type="match status" value="1"/>
</dbReference>
<keyword evidence="1 2" id="KW-0443">Lipid metabolism</keyword>
<dbReference type="Gene3D" id="3.40.1090.10">
    <property type="entry name" value="Cytosolic phospholipase A2 catalytic domain"/>
    <property type="match status" value="1"/>
</dbReference>
<evidence type="ECO:0000256" key="1">
    <source>
        <dbReference type="ARBA" id="ARBA00023098"/>
    </source>
</evidence>
<name>A0ABT2YMN9_9BURK</name>
<gene>
    <name evidence="5" type="ORF">LNV07_24860</name>
</gene>
<feature type="domain" description="PNPLA" evidence="4">
    <location>
        <begin position="20"/>
        <end position="208"/>
    </location>
</feature>
<comment type="caution">
    <text evidence="5">The sequence shown here is derived from an EMBL/GenBank/DDBJ whole genome shotgun (WGS) entry which is preliminary data.</text>
</comment>
<proteinExistence type="predicted"/>
<feature type="transmembrane region" description="Helical" evidence="3">
    <location>
        <begin position="51"/>
        <end position="69"/>
    </location>
</feature>
<evidence type="ECO:0000259" key="4">
    <source>
        <dbReference type="PROSITE" id="PS51635"/>
    </source>
</evidence>
<keyword evidence="3" id="KW-1133">Transmembrane helix</keyword>
<feature type="short sequence motif" description="DGA/G" evidence="2">
    <location>
        <begin position="195"/>
        <end position="197"/>
    </location>
</feature>
<feature type="short sequence motif" description="GXGXXG" evidence="2">
    <location>
        <begin position="24"/>
        <end position="29"/>
    </location>
</feature>
<dbReference type="EMBL" id="JAJIRN010000014">
    <property type="protein sequence ID" value="MCV2371334.1"/>
    <property type="molecule type" value="Genomic_DNA"/>
</dbReference>
<dbReference type="InterPro" id="IPR047156">
    <property type="entry name" value="Teg/CotR/CapV-like"/>
</dbReference>
<evidence type="ECO:0000256" key="3">
    <source>
        <dbReference type="SAM" id="Phobius"/>
    </source>
</evidence>
<sequence>MSSAEPADINATTATPQHALALAGGGFLGLYTATLLDALEAGATRPLARHFDLLAGSSIGAVLALALAFEIPMSRLVRLITEHGPAVFSGRPLPASMVGRLLDMSRSVLGPKYSGERLREALQSEFGDLRLGDALHPVVVPAVDIGSCRAKIFKTPHAAGSLGDAELRAVDVAMASCAAPAYFPSVRIGSRLYADGGLFAVAPDQVALHELEYFIGIEPAKVSMLSIGTAAAHYQPSEGLDEAAGAVGWLTDGRLLMTLISVQQQHVRAMMEDRLGERYLHLDADWPADAGLGIDVATPAAAKRLTRLARETLQPELMLQMERFYGHLSEARNFQAQSAHTYARD</sequence>
<keyword evidence="3" id="KW-0812">Transmembrane</keyword>
<dbReference type="PANTHER" id="PTHR24138:SF12">
    <property type="entry name" value="PATATIN FAMILY PROTEIN"/>
    <property type="match status" value="1"/>
</dbReference>
<dbReference type="CDD" id="cd07199">
    <property type="entry name" value="Pat17_PNPLA8_PNPLA9_like"/>
    <property type="match status" value="1"/>
</dbReference>
<feature type="short sequence motif" description="GXSXG" evidence="2">
    <location>
        <begin position="56"/>
        <end position="60"/>
    </location>
</feature>
<protein>
    <submittedName>
        <fullName evidence="5">Patatin-like phospholipase family protein</fullName>
    </submittedName>
</protein>
<dbReference type="Pfam" id="PF01734">
    <property type="entry name" value="Patatin"/>
    <property type="match status" value="1"/>
</dbReference>
<keyword evidence="6" id="KW-1185">Reference proteome</keyword>
<keyword evidence="2" id="KW-0378">Hydrolase</keyword>
<dbReference type="PANTHER" id="PTHR24138">
    <property type="entry name" value="INTRACELLLAR PHOSPHOLIPASE A FAMILY"/>
    <property type="match status" value="1"/>
</dbReference>
<evidence type="ECO:0000313" key="5">
    <source>
        <dbReference type="EMBL" id="MCV2371334.1"/>
    </source>
</evidence>
<feature type="active site" description="Nucleophile" evidence="2">
    <location>
        <position position="58"/>
    </location>
</feature>
<feature type="transmembrane region" description="Helical" evidence="3">
    <location>
        <begin position="20"/>
        <end position="39"/>
    </location>
</feature>
<evidence type="ECO:0000313" key="6">
    <source>
        <dbReference type="Proteomes" id="UP001209701"/>
    </source>
</evidence>
<evidence type="ECO:0000256" key="2">
    <source>
        <dbReference type="PROSITE-ProRule" id="PRU01161"/>
    </source>
</evidence>
<keyword evidence="2" id="KW-0442">Lipid degradation</keyword>
<dbReference type="PROSITE" id="PS51635">
    <property type="entry name" value="PNPLA"/>
    <property type="match status" value="1"/>
</dbReference>
<keyword evidence="3" id="KW-0472">Membrane</keyword>
<accession>A0ABT2YMN9</accession>
<feature type="active site" description="Proton acceptor" evidence="2">
    <location>
        <position position="195"/>
    </location>
</feature>
<dbReference type="NCBIfam" id="NF041079">
    <property type="entry name" value="CBASS_lipase"/>
    <property type="match status" value="1"/>
</dbReference>
<dbReference type="Proteomes" id="UP001209701">
    <property type="component" value="Unassembled WGS sequence"/>
</dbReference>
<dbReference type="InterPro" id="IPR016035">
    <property type="entry name" value="Acyl_Trfase/lysoPLipase"/>
</dbReference>
<dbReference type="RefSeq" id="WP_263573912.1">
    <property type="nucleotide sequence ID" value="NZ_JAJIRN010000014.1"/>
</dbReference>